<dbReference type="RefSeq" id="XP_004370862.1">
    <property type="nucleotide sequence ID" value="XM_004370805.2"/>
</dbReference>
<dbReference type="InterPro" id="IPR006885">
    <property type="entry name" value="NADH_UbQ_FeS_4_mit-like"/>
</dbReference>
<reference evidence="3" key="1">
    <citation type="submission" date="2025-08" db="UniProtKB">
        <authorList>
            <consortium name="RefSeq"/>
        </authorList>
    </citation>
    <scope>IDENTIFICATION</scope>
</reference>
<dbReference type="InterPro" id="IPR036322">
    <property type="entry name" value="WD40_repeat_dom_sf"/>
</dbReference>
<dbReference type="InterPro" id="IPR015943">
    <property type="entry name" value="WD40/YVTN_repeat-like_dom_sf"/>
</dbReference>
<accession>A0A2Y9DA63</accession>
<dbReference type="PANTHER" id="PTHR12219:SF17">
    <property type="entry name" value="WD REPEAT-CONTAINING PROTEIN 93"/>
    <property type="match status" value="1"/>
</dbReference>
<evidence type="ECO:0000313" key="3">
    <source>
        <dbReference type="RefSeq" id="XP_004370862.1"/>
    </source>
</evidence>
<dbReference type="PANTHER" id="PTHR12219">
    <property type="entry name" value="NADH-UBIQUINONE OXIDOREDUCTASE"/>
    <property type="match status" value="1"/>
</dbReference>
<dbReference type="CTD" id="56964"/>
<dbReference type="KEGG" id="tmu:101351986"/>
<dbReference type="OrthoDB" id="547231at2759"/>
<protein>
    <submittedName>
        <fullName evidence="3">WD repeat-containing protein 93 isoform X1</fullName>
    </submittedName>
</protein>
<sequence length="688" mass="77731">MSSLRGSRTQKVKRPIYTRKGPLEVPSPSEKDWSKADEEDYGFNDLDQEQDCLPQPYRMINKLVNLLVDRSWEIIEEREASREDKLSQIQPTIYSPLVEIKLSTMPNCIAISQDYMFIGGARGFSIYHLYNAKRICAWEKLKVDVTSIWATDLGSEILIATVDEMGIIRLFYFHKEVLFLIKTINEADDASKQTTCVKMEVSHGGDFAAFLLQGSGDVWLDVYKLPKESWLKEVEHPLNTVNLKKKTKPPQLNSTDHIAADHLEMDVNAVFKGDAKLSHPVYIMKIKPPKPVTGTTFKSPLEVFAKIEDCCGLGSGQNHFIKDSQWEQQAAIFHASYKKYLDGEWEEEPLSVATFHFLLPSCVFAMPAEVKSSSGAACILGVHWTGSHNFFLYSLHRTLKDKVDPEGVWPCAAPIVASALSSSCSYLVLACEDGVLTLWDLAEGFPLGVVALPDGCFCQSIHFLNYFLVHKRRNVYPEGQVKSKMKCVVLCTDASLHLVTANGTKGPTISVLVERPVKHLNETICAVAPVPALPGMLLIFSWNGSVRLMDVAKSEILCAFAPPRSYHLAVPWKPVFVVSLHHPCFLLRGDHPDEIECTSNAKKIRNSIFYFNFEAYPLLEEISGNCTIPQSDLTDNKAFSETLPLEKRCEHFLQKRFEKVKKNTMRDQEHWARLQKYSLILQREGFMK</sequence>
<dbReference type="Gene3D" id="2.130.10.10">
    <property type="entry name" value="YVTN repeat-like/Quinoprotein amine dehydrogenase"/>
    <property type="match status" value="1"/>
</dbReference>
<dbReference type="Proteomes" id="UP000248480">
    <property type="component" value="Unplaced"/>
</dbReference>
<dbReference type="FunCoup" id="A0A2Y9DA63">
    <property type="interactions" value="20"/>
</dbReference>
<dbReference type="Pfam" id="PF21030">
    <property type="entry name" value="WDR93"/>
    <property type="match status" value="1"/>
</dbReference>
<name>A0A2Y9DA63_TRIMA</name>
<dbReference type="InParanoid" id="A0A2Y9DA63"/>
<keyword evidence="2" id="KW-1185">Reference proteome</keyword>
<dbReference type="GeneID" id="101351986"/>
<dbReference type="InterPro" id="IPR049547">
    <property type="entry name" value="WDR93_beta-prop"/>
</dbReference>
<organism evidence="2 3">
    <name type="scientific">Trichechus manatus latirostris</name>
    <name type="common">Florida manatee</name>
    <dbReference type="NCBI Taxonomy" id="127582"/>
    <lineage>
        <taxon>Eukaryota</taxon>
        <taxon>Metazoa</taxon>
        <taxon>Chordata</taxon>
        <taxon>Craniata</taxon>
        <taxon>Vertebrata</taxon>
        <taxon>Euteleostomi</taxon>
        <taxon>Mammalia</taxon>
        <taxon>Eutheria</taxon>
        <taxon>Afrotheria</taxon>
        <taxon>Sirenia</taxon>
        <taxon>Trichechidae</taxon>
        <taxon>Trichechus</taxon>
    </lineage>
</organism>
<dbReference type="FunFam" id="2.130.10.10:FF:001227">
    <property type="entry name" value="WD repeat domain 93"/>
    <property type="match status" value="1"/>
</dbReference>
<evidence type="ECO:0000256" key="1">
    <source>
        <dbReference type="SAM" id="MobiDB-lite"/>
    </source>
</evidence>
<gene>
    <name evidence="3" type="primary">WDR93</name>
</gene>
<proteinExistence type="predicted"/>
<dbReference type="GO" id="GO:0022900">
    <property type="term" value="P:electron transport chain"/>
    <property type="evidence" value="ECO:0007669"/>
    <property type="project" value="InterPro"/>
</dbReference>
<feature type="compositionally biased region" description="Basic residues" evidence="1">
    <location>
        <begin position="8"/>
        <end position="17"/>
    </location>
</feature>
<evidence type="ECO:0000313" key="2">
    <source>
        <dbReference type="Proteomes" id="UP000248480"/>
    </source>
</evidence>
<dbReference type="STRING" id="127582.A0A2Y9DA63"/>
<dbReference type="AlphaFoldDB" id="A0A2Y9DA63"/>
<feature type="region of interest" description="Disordered" evidence="1">
    <location>
        <begin position="1"/>
        <end position="40"/>
    </location>
</feature>
<dbReference type="SUPFAM" id="SSF50978">
    <property type="entry name" value="WD40 repeat-like"/>
    <property type="match status" value="1"/>
</dbReference>